<dbReference type="PANTHER" id="PTHR33312">
    <property type="entry name" value="MEMBRANE-ASSOCIATED KINASE REGULATOR 4-RELATED"/>
    <property type="match status" value="1"/>
</dbReference>
<feature type="region of interest" description="Disordered" evidence="1">
    <location>
        <begin position="1"/>
        <end position="40"/>
    </location>
</feature>
<dbReference type="EMBL" id="JAATIQ010000131">
    <property type="protein sequence ID" value="KAF4378888.1"/>
    <property type="molecule type" value="Genomic_DNA"/>
</dbReference>
<name>A0A7J6G7Q2_CANSA</name>
<dbReference type="Proteomes" id="UP000583929">
    <property type="component" value="Unassembled WGS sequence"/>
</dbReference>
<sequence length="424" mass="45328">MGRRTTPTREDDDHHHHNRRHHHPKSQTLPPSPSHSFSSSSSSDFEFTISVSPRKSSTVHCRPADELFYKGQLLPLHLSPRLSMVRTLLLASSSTSSSSDNSTTTASRDSTGSSASNESNSSFNSDLVLLAESCDSSRPSSVTDQDEEFKRLTATTAGSHGCGINNFLHNAVHINKKSSSNSKYFSLARISSVFKKEPKAGGAAVAAAAAVDNNLPGLSGSSSSSVKRMSSSAKEVIRKYMKKVKPLYEKLSQKQGVAAAEENNEHFQPRQQKLGRVMTAPAIKTTSFSTSKSTSTTKFSKPLSSATSSSSNTNNSNSNNKDQNGFSHSFSGNLRYPRRKSCISSCPSSIRSSPSHSGVLCRPGFAGNGGARGGSGYNNGDMNMNTSTSSSMEELQSAIQGAIAHCKNSLLIQNKTMAVSSNEI</sequence>
<accession>A0A7J6G7Q2</accession>
<proteinExistence type="predicted"/>
<dbReference type="GO" id="GO:0019210">
    <property type="term" value="F:kinase inhibitor activity"/>
    <property type="evidence" value="ECO:0007669"/>
    <property type="project" value="InterPro"/>
</dbReference>
<feature type="compositionally biased region" description="Basic residues" evidence="1">
    <location>
        <begin position="16"/>
        <end position="25"/>
    </location>
</feature>
<feature type="region of interest" description="Disordered" evidence="1">
    <location>
        <begin position="285"/>
        <end position="332"/>
    </location>
</feature>
<gene>
    <name evidence="2" type="ORF">G4B88_008358</name>
</gene>
<evidence type="ECO:0000256" key="1">
    <source>
        <dbReference type="SAM" id="MobiDB-lite"/>
    </source>
</evidence>
<evidence type="ECO:0008006" key="4">
    <source>
        <dbReference type="Google" id="ProtNLM"/>
    </source>
</evidence>
<feature type="region of interest" description="Disordered" evidence="1">
    <location>
        <begin position="92"/>
        <end position="121"/>
    </location>
</feature>
<comment type="caution">
    <text evidence="2">The sequence shown here is derived from an EMBL/GenBank/DDBJ whole genome shotgun (WGS) entry which is preliminary data.</text>
</comment>
<evidence type="ECO:0000313" key="3">
    <source>
        <dbReference type="Proteomes" id="UP000583929"/>
    </source>
</evidence>
<dbReference type="PANTHER" id="PTHR33312:SF8">
    <property type="entry name" value="MEMBRANE-ASSOCIATED KINASE REGULATOR 1-RELATED"/>
    <property type="match status" value="1"/>
</dbReference>
<feature type="compositionally biased region" description="Low complexity" evidence="1">
    <location>
        <begin position="285"/>
        <end position="320"/>
    </location>
</feature>
<keyword evidence="3" id="KW-1185">Reference proteome</keyword>
<organism evidence="2 3">
    <name type="scientific">Cannabis sativa</name>
    <name type="common">Hemp</name>
    <name type="synonym">Marijuana</name>
    <dbReference type="NCBI Taxonomy" id="3483"/>
    <lineage>
        <taxon>Eukaryota</taxon>
        <taxon>Viridiplantae</taxon>
        <taxon>Streptophyta</taxon>
        <taxon>Embryophyta</taxon>
        <taxon>Tracheophyta</taxon>
        <taxon>Spermatophyta</taxon>
        <taxon>Magnoliopsida</taxon>
        <taxon>eudicotyledons</taxon>
        <taxon>Gunneridae</taxon>
        <taxon>Pentapetalae</taxon>
        <taxon>rosids</taxon>
        <taxon>fabids</taxon>
        <taxon>Rosales</taxon>
        <taxon>Cannabaceae</taxon>
        <taxon>Cannabis</taxon>
    </lineage>
</organism>
<feature type="compositionally biased region" description="Polar residues" evidence="1">
    <location>
        <begin position="321"/>
        <end position="332"/>
    </location>
</feature>
<evidence type="ECO:0000313" key="2">
    <source>
        <dbReference type="EMBL" id="KAF4378888.1"/>
    </source>
</evidence>
<protein>
    <recommendedName>
        <fullName evidence="4">Membrane-associated kinase regulator 1</fullName>
    </recommendedName>
</protein>
<dbReference type="GO" id="GO:0005886">
    <property type="term" value="C:plasma membrane"/>
    <property type="evidence" value="ECO:0007669"/>
    <property type="project" value="InterPro"/>
</dbReference>
<dbReference type="AlphaFoldDB" id="A0A7J6G7Q2"/>
<reference evidence="2 3" key="1">
    <citation type="journal article" date="2020" name="bioRxiv">
        <title>Sequence and annotation of 42 cannabis genomes reveals extensive copy number variation in cannabinoid synthesis and pathogen resistance genes.</title>
        <authorList>
            <person name="Mckernan K.J."/>
            <person name="Helbert Y."/>
            <person name="Kane L.T."/>
            <person name="Ebling H."/>
            <person name="Zhang L."/>
            <person name="Liu B."/>
            <person name="Eaton Z."/>
            <person name="Mclaughlin S."/>
            <person name="Kingan S."/>
            <person name="Baybayan P."/>
            <person name="Concepcion G."/>
            <person name="Jordan M."/>
            <person name="Riva A."/>
            <person name="Barbazuk W."/>
            <person name="Harkins T."/>
        </authorList>
    </citation>
    <scope>NUCLEOTIDE SEQUENCE [LARGE SCALE GENOMIC DNA]</scope>
    <source>
        <strain evidence="3">cv. Jamaican Lion 4</strain>
        <tissue evidence="2">Leaf</tissue>
    </source>
</reference>
<dbReference type="InterPro" id="IPR039620">
    <property type="entry name" value="BKI1/MAKR1/3/4"/>
</dbReference>